<dbReference type="EMBL" id="BARU01006879">
    <property type="protein sequence ID" value="GAH38189.1"/>
    <property type="molecule type" value="Genomic_DNA"/>
</dbReference>
<name>X1G9D5_9ZZZZ</name>
<accession>X1G9D5</accession>
<evidence type="ECO:0000259" key="1">
    <source>
        <dbReference type="Pfam" id="PF13649"/>
    </source>
</evidence>
<feature type="domain" description="Methyltransferase" evidence="1">
    <location>
        <begin position="40"/>
        <end position="134"/>
    </location>
</feature>
<dbReference type="Gene3D" id="2.130.10.10">
    <property type="entry name" value="YVTN repeat-like/Quinoprotein amine dehydrogenase"/>
    <property type="match status" value="1"/>
</dbReference>
<dbReference type="InterPro" id="IPR041698">
    <property type="entry name" value="Methyltransf_25"/>
</dbReference>
<dbReference type="CDD" id="cd02440">
    <property type="entry name" value="AdoMet_MTases"/>
    <property type="match status" value="1"/>
</dbReference>
<dbReference type="InterPro" id="IPR029063">
    <property type="entry name" value="SAM-dependent_MTases_sf"/>
</dbReference>
<reference evidence="2" key="1">
    <citation type="journal article" date="2014" name="Front. Microbiol.">
        <title>High frequency of phylogenetically diverse reductive dehalogenase-homologous genes in deep subseafloor sedimentary metagenomes.</title>
        <authorList>
            <person name="Kawai M."/>
            <person name="Futagami T."/>
            <person name="Toyoda A."/>
            <person name="Takaki Y."/>
            <person name="Nishi S."/>
            <person name="Hori S."/>
            <person name="Arai W."/>
            <person name="Tsubouchi T."/>
            <person name="Morono Y."/>
            <person name="Uchiyama I."/>
            <person name="Ito T."/>
            <person name="Fujiyama A."/>
            <person name="Inagaki F."/>
            <person name="Takami H."/>
        </authorList>
    </citation>
    <scope>NUCLEOTIDE SEQUENCE</scope>
    <source>
        <strain evidence="2">Expedition CK06-06</strain>
    </source>
</reference>
<gene>
    <name evidence="2" type="ORF">S03H2_13556</name>
</gene>
<proteinExistence type="predicted"/>
<dbReference type="SUPFAM" id="SSF50998">
    <property type="entry name" value="Quinoprotein alcohol dehydrogenase-like"/>
    <property type="match status" value="1"/>
</dbReference>
<evidence type="ECO:0000313" key="2">
    <source>
        <dbReference type="EMBL" id="GAH38189.1"/>
    </source>
</evidence>
<dbReference type="InterPro" id="IPR015943">
    <property type="entry name" value="WD40/YVTN_repeat-like_dom_sf"/>
</dbReference>
<protein>
    <recommendedName>
        <fullName evidence="1">Methyltransferase domain-containing protein</fullName>
    </recommendedName>
</protein>
<dbReference type="AlphaFoldDB" id="X1G9D5"/>
<dbReference type="SUPFAM" id="SSF53335">
    <property type="entry name" value="S-adenosyl-L-methionine-dependent methyltransferases"/>
    <property type="match status" value="1"/>
</dbReference>
<organism evidence="2">
    <name type="scientific">marine sediment metagenome</name>
    <dbReference type="NCBI Taxonomy" id="412755"/>
    <lineage>
        <taxon>unclassified sequences</taxon>
        <taxon>metagenomes</taxon>
        <taxon>ecological metagenomes</taxon>
    </lineage>
</organism>
<dbReference type="Gene3D" id="3.40.50.150">
    <property type="entry name" value="Vaccinia Virus protein VP39"/>
    <property type="match status" value="1"/>
</dbReference>
<comment type="caution">
    <text evidence="2">The sequence shown here is derived from an EMBL/GenBank/DDBJ whole genome shotgun (WGS) entry which is preliminary data.</text>
</comment>
<dbReference type="InterPro" id="IPR011047">
    <property type="entry name" value="Quinoprotein_ADH-like_sf"/>
</dbReference>
<feature type="non-terminal residue" evidence="2">
    <location>
        <position position="425"/>
    </location>
</feature>
<dbReference type="Pfam" id="PF13649">
    <property type="entry name" value="Methyltransf_25"/>
    <property type="match status" value="1"/>
</dbReference>
<feature type="non-terminal residue" evidence="2">
    <location>
        <position position="1"/>
    </location>
</feature>
<sequence length="425" mass="45010">ANPPTISPAVEDSPYPVDRRSAALAGRIIKETGVTAGYCLQLGSGDGRLAYDLAKRSDLNIYCIEPDAEKVAAARKALDAAGLYGVRVTVHQGSLDKLAYPAHFANLIVSGSGFSPDLGAAGATEMYRVLRPCGGVAYLAAEAAPSGQLAKWASSGGVPAREMRTSAEAARIVRGALRGAGEWTHQYADAGKSGCSNDQLVKWPLKLLWFGKPGPAHIISRHWKPSAPVSINGRLFVAGQHTIIAVDAYNGYELWATDLPAVGRMRVSSAGGNFAADADSVYAATGSVCFRLDAETGEIQQLYRIPTRAARFVLDQPRTFELNLDDKHSGTVTIQATAEGLVARLVTVDDNVTNLHREDNPSLGDCWELFFDLRPAAERGGLYGQGTFQILVVPATTEEDVTSYKPGAGSAHPELTVAGALTDTG</sequence>